<dbReference type="InterPro" id="IPR040026">
    <property type="entry name" value="FliD"/>
</dbReference>
<evidence type="ECO:0000259" key="7">
    <source>
        <dbReference type="Pfam" id="PF07195"/>
    </source>
</evidence>
<dbReference type="Pfam" id="PF02465">
    <property type="entry name" value="FliD_N"/>
    <property type="match status" value="1"/>
</dbReference>
<reference evidence="8 9" key="1">
    <citation type="submission" date="2023-07" db="EMBL/GenBank/DDBJ databases">
        <title>Genomic Encyclopedia of Type Strains, Phase IV (KMG-IV): sequencing the most valuable type-strain genomes for metagenomic binning, comparative biology and taxonomic classification.</title>
        <authorList>
            <person name="Goeker M."/>
        </authorList>
    </citation>
    <scope>NUCLEOTIDE SEQUENCE [LARGE SCALE GENOMIC DNA]</scope>
    <source>
        <strain evidence="8 9">DSM 16980</strain>
    </source>
</reference>
<keyword evidence="8" id="KW-0282">Flagellum</keyword>
<evidence type="ECO:0000256" key="1">
    <source>
        <dbReference type="ARBA" id="ARBA00009764"/>
    </source>
</evidence>
<comment type="similarity">
    <text evidence="1 5">Belongs to the FliD family.</text>
</comment>
<evidence type="ECO:0000256" key="3">
    <source>
        <dbReference type="ARBA" id="ARBA00023054"/>
    </source>
</evidence>
<keyword evidence="3" id="KW-0175">Coiled coil</keyword>
<evidence type="ECO:0000256" key="2">
    <source>
        <dbReference type="ARBA" id="ARBA00011255"/>
    </source>
</evidence>
<sequence>MSVNGIYGLSSGLDIESLVTQGMTAKQTQYDSIYKKEQKAEWTKDAYNTWYQKLIDFQNNTLYQYALSSSTDPKTATSSAASVVTATAGGAAASLSHKVTVSTLASNAYLKTTDDGITRATGDSTSVKLSDLVGMSDVTLTASTSTTSDSDTLTYTDSSGTQITLTGSQMDETAISFTVRDGATTTDSDSSTSANSYKTISYTYRDLAESTLTDLATDLTDSGTNIGGTYDSVNDSFSIYNKKGGSSNVIDLTVDTVTNNLTDENVTSTSNDNTRTLLSALHLGAYNVSTDQLGTAIDASTTDGFADTPDSVSSASSSTAVAGTNGKVTIDGKNYDSTGTQITADGVTYTLLSTGSSTVTVSNDTDTIIKNVKQFVSDYNTLLSSLKDAIYTEPESDYTPLTTAEKADMSEDQITAWETKAKTGLLYKDDTLSDLVDSMRSAVNTKVSGLSGSYTSLASLGITVSSDWDTDSSGILSLDEDTLSTALASDPEAVYKVFNNPSYDKNDSSTYGVVKRLNTALSTAIGSGSLGTDATGLKGEAGTTDSSNYSDQSYWGDRIADLKEKLSDFKDAMDKYEDSLYDKYDAMETAISNLNSQYSYISSYTSS</sequence>
<accession>A0ABT9YD86</accession>
<dbReference type="PANTHER" id="PTHR30288:SF0">
    <property type="entry name" value="FLAGELLAR HOOK-ASSOCIATED PROTEIN 2"/>
    <property type="match status" value="1"/>
</dbReference>
<dbReference type="InterPro" id="IPR010809">
    <property type="entry name" value="FliD_C"/>
</dbReference>
<comment type="subcellular location">
    <subcellularLocation>
        <location evidence="5">Secreted</location>
    </subcellularLocation>
    <subcellularLocation>
        <location evidence="5">Bacterial flagellum</location>
    </subcellularLocation>
</comment>
<evidence type="ECO:0000256" key="4">
    <source>
        <dbReference type="ARBA" id="ARBA00023143"/>
    </source>
</evidence>
<evidence type="ECO:0000313" key="8">
    <source>
        <dbReference type="EMBL" id="MDQ0205152.1"/>
    </source>
</evidence>
<protein>
    <recommendedName>
        <fullName evidence="5">Flagellar hook-associated protein 2</fullName>
        <shortName evidence="5">HAP2</shortName>
    </recommendedName>
    <alternativeName>
        <fullName evidence="5">Flagellar cap protein</fullName>
    </alternativeName>
</protein>
<name>A0ABT9YD86_9FIRM</name>
<keyword evidence="4 5" id="KW-0975">Bacterial flagellum</keyword>
<evidence type="ECO:0000256" key="5">
    <source>
        <dbReference type="RuleBase" id="RU362066"/>
    </source>
</evidence>
<dbReference type="EMBL" id="JAUSUE010000031">
    <property type="protein sequence ID" value="MDQ0205152.1"/>
    <property type="molecule type" value="Genomic_DNA"/>
</dbReference>
<keyword evidence="5" id="KW-0964">Secreted</keyword>
<comment type="function">
    <text evidence="5">Required for morphogenesis and for the elongation of the flagellar filament by facilitating polymerization of the flagellin monomers at the tip of growing filament. Forms a capping structure, which prevents flagellin subunits (transported through the central channel of the flagellum) from leaking out without polymerization at the distal end.</text>
</comment>
<keyword evidence="8" id="KW-0966">Cell projection</keyword>
<evidence type="ECO:0000259" key="6">
    <source>
        <dbReference type="Pfam" id="PF02465"/>
    </source>
</evidence>
<dbReference type="Proteomes" id="UP001239167">
    <property type="component" value="Unassembled WGS sequence"/>
</dbReference>
<keyword evidence="8" id="KW-0969">Cilium</keyword>
<dbReference type="PANTHER" id="PTHR30288">
    <property type="entry name" value="FLAGELLAR CAP/ASSEMBLY PROTEIN FLID"/>
    <property type="match status" value="1"/>
</dbReference>
<proteinExistence type="inferred from homology"/>
<dbReference type="Pfam" id="PF07195">
    <property type="entry name" value="FliD_C"/>
    <property type="match status" value="1"/>
</dbReference>
<dbReference type="RefSeq" id="WP_307225375.1">
    <property type="nucleotide sequence ID" value="NZ_CP116940.1"/>
</dbReference>
<comment type="caution">
    <text evidence="8">The sequence shown here is derived from an EMBL/GenBank/DDBJ whole genome shotgun (WGS) entry which is preliminary data.</text>
</comment>
<keyword evidence="9" id="KW-1185">Reference proteome</keyword>
<gene>
    <name evidence="8" type="ORF">J2S01_002892</name>
</gene>
<organism evidence="8 9">
    <name type="scientific">Pectinatus haikarae</name>
    <dbReference type="NCBI Taxonomy" id="349096"/>
    <lineage>
        <taxon>Bacteria</taxon>
        <taxon>Bacillati</taxon>
        <taxon>Bacillota</taxon>
        <taxon>Negativicutes</taxon>
        <taxon>Selenomonadales</taxon>
        <taxon>Selenomonadaceae</taxon>
        <taxon>Pectinatus</taxon>
    </lineage>
</organism>
<dbReference type="InterPro" id="IPR003481">
    <property type="entry name" value="FliD_N"/>
</dbReference>
<comment type="subunit">
    <text evidence="2 5">Homopentamer.</text>
</comment>
<evidence type="ECO:0000313" key="9">
    <source>
        <dbReference type="Proteomes" id="UP001239167"/>
    </source>
</evidence>
<feature type="domain" description="Flagellar hook-associated protein 2 C-terminal" evidence="7">
    <location>
        <begin position="323"/>
        <end position="596"/>
    </location>
</feature>
<feature type="domain" description="Flagellar hook-associated protein 2 N-terminal" evidence="6">
    <location>
        <begin position="11"/>
        <end position="107"/>
    </location>
</feature>